<dbReference type="Proteomes" id="UP000037397">
    <property type="component" value="Unassembled WGS sequence"/>
</dbReference>
<evidence type="ECO:0000313" key="2">
    <source>
        <dbReference type="Proteomes" id="UP000037397"/>
    </source>
</evidence>
<name>A0A0L6CGV5_9MICO</name>
<dbReference type="RefSeq" id="WP_050669039.1">
    <property type="nucleotide sequence ID" value="NZ_LAIR01000002.1"/>
</dbReference>
<evidence type="ECO:0000313" key="1">
    <source>
        <dbReference type="EMBL" id="KNX36753.1"/>
    </source>
</evidence>
<protein>
    <submittedName>
        <fullName evidence="1">Uncharacterized protein</fullName>
    </submittedName>
</protein>
<keyword evidence="2" id="KW-1185">Reference proteome</keyword>
<dbReference type="STRING" id="1631356.VV01_05700"/>
<reference evidence="2" key="1">
    <citation type="submission" date="2015-03" db="EMBL/GenBank/DDBJ databases">
        <title>Luteipulveratus halotolerans sp. nov., a novel actinobacterium (Dermacoccaceae) from Sarawak, Malaysia.</title>
        <authorList>
            <person name="Juboi H."/>
            <person name="Basik A."/>
            <person name="Shamsul S.S."/>
            <person name="Arnold P."/>
            <person name="Schmitt E.K."/>
            <person name="Sanglier J.-J."/>
            <person name="Yeo T."/>
        </authorList>
    </citation>
    <scope>NUCLEOTIDE SEQUENCE [LARGE SCALE GENOMIC DNA]</scope>
    <source>
        <strain evidence="2">C296001</strain>
    </source>
</reference>
<dbReference type="AlphaFoldDB" id="A0A0L6CGV5"/>
<organism evidence="1 2">
    <name type="scientific">Luteipulveratus halotolerans</name>
    <dbReference type="NCBI Taxonomy" id="1631356"/>
    <lineage>
        <taxon>Bacteria</taxon>
        <taxon>Bacillati</taxon>
        <taxon>Actinomycetota</taxon>
        <taxon>Actinomycetes</taxon>
        <taxon>Micrococcales</taxon>
        <taxon>Dermacoccaceae</taxon>
        <taxon>Luteipulveratus</taxon>
    </lineage>
</organism>
<dbReference type="EMBL" id="LAIR01000002">
    <property type="protein sequence ID" value="KNX36753.1"/>
    <property type="molecule type" value="Genomic_DNA"/>
</dbReference>
<comment type="caution">
    <text evidence="1">The sequence shown here is derived from an EMBL/GenBank/DDBJ whole genome shotgun (WGS) entry which is preliminary data.</text>
</comment>
<proteinExistence type="predicted"/>
<sequence length="142" mass="15402">MRTGRCVLVLAAVTLAGVLFWVAVGIGVYHHRSDAAPAQQEKCTERIDVKCTDIPLAKIEKASHLDLPDGTQVLESSYTRFQDWQLTATVRLPAGSASPVDSPAAEPYYGADGPGPDGAYYKATQRHETDGRLVIELEIFTT</sequence>
<dbReference type="OrthoDB" id="3732915at2"/>
<accession>A0A0L6CGV5</accession>
<gene>
    <name evidence="1" type="ORF">VV01_05700</name>
</gene>